<feature type="compositionally biased region" description="Basic and acidic residues" evidence="1">
    <location>
        <begin position="16"/>
        <end position="43"/>
    </location>
</feature>
<sequence>MSAEGARIVRGGNAKCPREVRGMSEEENSPEREYSSSSRRTEENGSWGDGVSAFACTHTCKGKALTSRDSASIGEDGGRTGREGGVTEAVKLRVYVCVCERDEGVHQGLWLS</sequence>
<reference evidence="2" key="1">
    <citation type="journal article" name="BMC Genomics">
        <title>Long-read sequencing and de novo genome assembly of marine medaka (Oryzias melastigma).</title>
        <authorList>
            <person name="Liang P."/>
            <person name="Saqib H.S.A."/>
            <person name="Ni X."/>
            <person name="Shen Y."/>
        </authorList>
    </citation>
    <scope>NUCLEOTIDE SEQUENCE</scope>
    <source>
        <strain evidence="2">Bigg-433</strain>
    </source>
</reference>
<evidence type="ECO:0000313" key="2">
    <source>
        <dbReference type="EMBL" id="KAF6728620.1"/>
    </source>
</evidence>
<feature type="region of interest" description="Disordered" evidence="1">
    <location>
        <begin position="1"/>
        <end position="49"/>
    </location>
</feature>
<evidence type="ECO:0000313" key="3">
    <source>
        <dbReference type="Proteomes" id="UP000646548"/>
    </source>
</evidence>
<name>A0A834CFH1_ORYME</name>
<evidence type="ECO:0000256" key="1">
    <source>
        <dbReference type="SAM" id="MobiDB-lite"/>
    </source>
</evidence>
<gene>
    <name evidence="2" type="ORF">FQA47_011350</name>
</gene>
<accession>A0A834CFH1</accession>
<comment type="caution">
    <text evidence="2">The sequence shown here is derived from an EMBL/GenBank/DDBJ whole genome shotgun (WGS) entry which is preliminary data.</text>
</comment>
<dbReference type="AlphaFoldDB" id="A0A834CFH1"/>
<proteinExistence type="predicted"/>
<dbReference type="EMBL" id="WKFB01000275">
    <property type="protein sequence ID" value="KAF6728620.1"/>
    <property type="molecule type" value="Genomic_DNA"/>
</dbReference>
<protein>
    <submittedName>
        <fullName evidence="2">Uncharacterized protein</fullName>
    </submittedName>
</protein>
<organism evidence="2 3">
    <name type="scientific">Oryzias melastigma</name>
    <name type="common">Marine medaka</name>
    <dbReference type="NCBI Taxonomy" id="30732"/>
    <lineage>
        <taxon>Eukaryota</taxon>
        <taxon>Metazoa</taxon>
        <taxon>Chordata</taxon>
        <taxon>Craniata</taxon>
        <taxon>Vertebrata</taxon>
        <taxon>Euteleostomi</taxon>
        <taxon>Actinopterygii</taxon>
        <taxon>Neopterygii</taxon>
        <taxon>Teleostei</taxon>
        <taxon>Neoteleostei</taxon>
        <taxon>Acanthomorphata</taxon>
        <taxon>Ovalentaria</taxon>
        <taxon>Atherinomorphae</taxon>
        <taxon>Beloniformes</taxon>
        <taxon>Adrianichthyidae</taxon>
        <taxon>Oryziinae</taxon>
        <taxon>Oryzias</taxon>
    </lineage>
</organism>
<dbReference type="Proteomes" id="UP000646548">
    <property type="component" value="Unassembled WGS sequence"/>
</dbReference>